<keyword evidence="1 2" id="KW-0728">SH3 domain</keyword>
<dbReference type="GO" id="GO:0008289">
    <property type="term" value="F:lipid binding"/>
    <property type="evidence" value="ECO:0007669"/>
    <property type="project" value="TreeGrafter"/>
</dbReference>
<proteinExistence type="predicted"/>
<dbReference type="InterPro" id="IPR036028">
    <property type="entry name" value="SH3-like_dom_sf"/>
</dbReference>
<evidence type="ECO:0000259" key="4">
    <source>
        <dbReference type="PROSITE" id="PS50002"/>
    </source>
</evidence>
<dbReference type="GO" id="GO:0030479">
    <property type="term" value="C:actin cortical patch"/>
    <property type="evidence" value="ECO:0007669"/>
    <property type="project" value="TreeGrafter"/>
</dbReference>
<dbReference type="Gene3D" id="2.30.30.40">
    <property type="entry name" value="SH3 Domains"/>
    <property type="match status" value="1"/>
</dbReference>
<dbReference type="InterPro" id="IPR001452">
    <property type="entry name" value="SH3_domain"/>
</dbReference>
<organism evidence="5 6">
    <name type="scientific">Laccaria amethystina LaAM-08-1</name>
    <dbReference type="NCBI Taxonomy" id="1095629"/>
    <lineage>
        <taxon>Eukaryota</taxon>
        <taxon>Fungi</taxon>
        <taxon>Dikarya</taxon>
        <taxon>Basidiomycota</taxon>
        <taxon>Agaricomycotina</taxon>
        <taxon>Agaricomycetes</taxon>
        <taxon>Agaricomycetidae</taxon>
        <taxon>Agaricales</taxon>
        <taxon>Agaricineae</taxon>
        <taxon>Hydnangiaceae</taxon>
        <taxon>Laccaria</taxon>
    </lineage>
</organism>
<evidence type="ECO:0000256" key="2">
    <source>
        <dbReference type="PROSITE-ProRule" id="PRU00192"/>
    </source>
</evidence>
<dbReference type="PANTHER" id="PTHR47174:SF1">
    <property type="entry name" value="REDUCED VIABILITY UPON STARVATION PROTEIN 167"/>
    <property type="match status" value="1"/>
</dbReference>
<feature type="domain" description="SH3" evidence="4">
    <location>
        <begin position="72"/>
        <end position="133"/>
    </location>
</feature>
<keyword evidence="6" id="KW-1185">Reference proteome</keyword>
<dbReference type="GO" id="GO:0097320">
    <property type="term" value="P:plasma membrane tubulation"/>
    <property type="evidence" value="ECO:0007669"/>
    <property type="project" value="TreeGrafter"/>
</dbReference>
<dbReference type="STRING" id="1095629.A0A0C9Y879"/>
<dbReference type="Proteomes" id="UP000054477">
    <property type="component" value="Unassembled WGS sequence"/>
</dbReference>
<dbReference type="GO" id="GO:1990528">
    <property type="term" value="C:Rvs161p-Rvs167p complex"/>
    <property type="evidence" value="ECO:0007669"/>
    <property type="project" value="TreeGrafter"/>
</dbReference>
<evidence type="ECO:0000256" key="3">
    <source>
        <dbReference type="SAM" id="MobiDB-lite"/>
    </source>
</evidence>
<dbReference type="GO" id="GO:0006897">
    <property type="term" value="P:endocytosis"/>
    <property type="evidence" value="ECO:0007669"/>
    <property type="project" value="InterPro"/>
</dbReference>
<dbReference type="OrthoDB" id="5983572at2759"/>
<dbReference type="FunFam" id="2.30.30.40:FF:000072">
    <property type="entry name" value="Unconventional Myosin IB"/>
    <property type="match status" value="1"/>
</dbReference>
<feature type="compositionally biased region" description="Basic and acidic residues" evidence="3">
    <location>
        <begin position="174"/>
        <end position="184"/>
    </location>
</feature>
<dbReference type="PANTHER" id="PTHR47174">
    <property type="entry name" value="BRIDGING INTEGRATOR 3"/>
    <property type="match status" value="1"/>
</dbReference>
<dbReference type="Pfam" id="PF00018">
    <property type="entry name" value="SH3_1"/>
    <property type="match status" value="1"/>
</dbReference>
<dbReference type="GO" id="GO:0051666">
    <property type="term" value="P:actin cortical patch localization"/>
    <property type="evidence" value="ECO:0007669"/>
    <property type="project" value="InterPro"/>
</dbReference>
<feature type="region of interest" description="Disordered" evidence="3">
    <location>
        <begin position="148"/>
        <end position="185"/>
    </location>
</feature>
<gene>
    <name evidence="5" type="ORF">K443DRAFT_670863</name>
</gene>
<protein>
    <recommendedName>
        <fullName evidence="4">SH3 domain-containing protein</fullName>
    </recommendedName>
</protein>
<name>A0A0C9Y879_9AGAR</name>
<evidence type="ECO:0000313" key="6">
    <source>
        <dbReference type="Proteomes" id="UP000054477"/>
    </source>
</evidence>
<dbReference type="GO" id="GO:0031097">
    <property type="term" value="C:medial cortex"/>
    <property type="evidence" value="ECO:0007669"/>
    <property type="project" value="TreeGrafter"/>
</dbReference>
<dbReference type="SMART" id="SM00326">
    <property type="entry name" value="SH3"/>
    <property type="match status" value="1"/>
</dbReference>
<dbReference type="InterPro" id="IPR046982">
    <property type="entry name" value="BIN3/RVS161-like"/>
</dbReference>
<evidence type="ECO:0000313" key="5">
    <source>
        <dbReference type="EMBL" id="KIK10239.1"/>
    </source>
</evidence>
<dbReference type="PROSITE" id="PS50002">
    <property type="entry name" value="SH3"/>
    <property type="match status" value="1"/>
</dbReference>
<sequence>MSPQAPQAAALLAHVVSQVEQNVQFLASQNYISQADASAILTKLPNSNPGVTQITNGVAKMPLATRAVPIAPGMKQAKALWPYNENGQDPDDLSFSTGDIIEIVEETNADWWVGRFNGKQALFPSNYVERVEPAAAVSGAPGPARKPYKPFGAALHGSDLPPPAGQGVNSLGLQEKEGTEEKKSRFGKYGNTVGQAAAGGVGFGAGAAIGGGLVRAIF</sequence>
<dbReference type="PRINTS" id="PR00452">
    <property type="entry name" value="SH3DOMAIN"/>
</dbReference>
<dbReference type="HOGENOM" id="CLU_064552_0_0_1"/>
<reference evidence="5 6" key="1">
    <citation type="submission" date="2014-04" db="EMBL/GenBank/DDBJ databases">
        <authorList>
            <consortium name="DOE Joint Genome Institute"/>
            <person name="Kuo A."/>
            <person name="Kohler A."/>
            <person name="Nagy L.G."/>
            <person name="Floudas D."/>
            <person name="Copeland A."/>
            <person name="Barry K.W."/>
            <person name="Cichocki N."/>
            <person name="Veneault-Fourrey C."/>
            <person name="LaButti K."/>
            <person name="Lindquist E.A."/>
            <person name="Lipzen A."/>
            <person name="Lundell T."/>
            <person name="Morin E."/>
            <person name="Murat C."/>
            <person name="Sun H."/>
            <person name="Tunlid A."/>
            <person name="Henrissat B."/>
            <person name="Grigoriev I.V."/>
            <person name="Hibbett D.S."/>
            <person name="Martin F."/>
            <person name="Nordberg H.P."/>
            <person name="Cantor M.N."/>
            <person name="Hua S.X."/>
        </authorList>
    </citation>
    <scope>NUCLEOTIDE SEQUENCE [LARGE SCALE GENOMIC DNA]</scope>
    <source>
        <strain evidence="5 6">LaAM-08-1</strain>
    </source>
</reference>
<evidence type="ECO:0000256" key="1">
    <source>
        <dbReference type="ARBA" id="ARBA00022443"/>
    </source>
</evidence>
<dbReference type="AlphaFoldDB" id="A0A0C9Y879"/>
<dbReference type="EMBL" id="KN838536">
    <property type="protein sequence ID" value="KIK10239.1"/>
    <property type="molecule type" value="Genomic_DNA"/>
</dbReference>
<dbReference type="SUPFAM" id="SSF50044">
    <property type="entry name" value="SH3-domain"/>
    <property type="match status" value="1"/>
</dbReference>
<reference evidence="6" key="2">
    <citation type="submission" date="2015-01" db="EMBL/GenBank/DDBJ databases">
        <title>Evolutionary Origins and Diversification of the Mycorrhizal Mutualists.</title>
        <authorList>
            <consortium name="DOE Joint Genome Institute"/>
            <consortium name="Mycorrhizal Genomics Consortium"/>
            <person name="Kohler A."/>
            <person name="Kuo A."/>
            <person name="Nagy L.G."/>
            <person name="Floudas D."/>
            <person name="Copeland A."/>
            <person name="Barry K.W."/>
            <person name="Cichocki N."/>
            <person name="Veneault-Fourrey C."/>
            <person name="LaButti K."/>
            <person name="Lindquist E.A."/>
            <person name="Lipzen A."/>
            <person name="Lundell T."/>
            <person name="Morin E."/>
            <person name="Murat C."/>
            <person name="Riley R."/>
            <person name="Ohm R."/>
            <person name="Sun H."/>
            <person name="Tunlid A."/>
            <person name="Henrissat B."/>
            <person name="Grigoriev I.V."/>
            <person name="Hibbett D.S."/>
            <person name="Martin F."/>
        </authorList>
    </citation>
    <scope>NUCLEOTIDE SEQUENCE [LARGE SCALE GENOMIC DNA]</scope>
    <source>
        <strain evidence="6">LaAM-08-1</strain>
    </source>
</reference>
<dbReference type="GO" id="GO:0043332">
    <property type="term" value="C:mating projection tip"/>
    <property type="evidence" value="ECO:0007669"/>
    <property type="project" value="TreeGrafter"/>
</dbReference>
<accession>A0A0C9Y879</accession>